<accession>A0A7C0U2C0</accession>
<proteinExistence type="predicted"/>
<reference evidence="1" key="1">
    <citation type="journal article" date="2020" name="mSystems">
        <title>Genome- and Community-Level Interaction Insights into Carbon Utilization and Element Cycling Functions of Hydrothermarchaeota in Hydrothermal Sediment.</title>
        <authorList>
            <person name="Zhou Z."/>
            <person name="Liu Y."/>
            <person name="Xu W."/>
            <person name="Pan J."/>
            <person name="Luo Z.H."/>
            <person name="Li M."/>
        </authorList>
    </citation>
    <scope>NUCLEOTIDE SEQUENCE [LARGE SCALE GENOMIC DNA]</scope>
    <source>
        <strain evidence="1">HyVt-233</strain>
    </source>
</reference>
<name>A0A7C0U2C0_DESA2</name>
<protein>
    <recommendedName>
        <fullName evidence="2">DUF892 family protein</fullName>
    </recommendedName>
</protein>
<sequence length="64" mass="7438">MGKIKEFKEKIDNLFMAITLAEAGCVDMARELLQKEEQKAIYKKLIPNPVSQKKLLFEEVKIKK</sequence>
<organism evidence="1">
    <name type="scientific">Desulfofervidus auxilii</name>
    <dbReference type="NCBI Taxonomy" id="1621989"/>
    <lineage>
        <taxon>Bacteria</taxon>
        <taxon>Pseudomonadati</taxon>
        <taxon>Thermodesulfobacteriota</taxon>
        <taxon>Candidatus Desulfofervidia</taxon>
        <taxon>Candidatus Desulfofervidales</taxon>
        <taxon>Candidatus Desulfofervidaceae</taxon>
        <taxon>Candidatus Desulfofervidus</taxon>
    </lineage>
</organism>
<dbReference type="AlphaFoldDB" id="A0A7C0U2C0"/>
<evidence type="ECO:0000313" key="1">
    <source>
        <dbReference type="EMBL" id="HDD43873.1"/>
    </source>
</evidence>
<dbReference type="EMBL" id="DRBS01000127">
    <property type="protein sequence ID" value="HDD43873.1"/>
    <property type="molecule type" value="Genomic_DNA"/>
</dbReference>
<dbReference type="Proteomes" id="UP000886289">
    <property type="component" value="Unassembled WGS sequence"/>
</dbReference>
<evidence type="ECO:0008006" key="2">
    <source>
        <dbReference type="Google" id="ProtNLM"/>
    </source>
</evidence>
<comment type="caution">
    <text evidence="1">The sequence shown here is derived from an EMBL/GenBank/DDBJ whole genome shotgun (WGS) entry which is preliminary data.</text>
</comment>
<gene>
    <name evidence="1" type="ORF">ENG63_03305</name>
</gene>